<feature type="domain" description="Glycosyltransferase subfamily 4-like N-terminal" evidence="2">
    <location>
        <begin position="20"/>
        <end position="196"/>
    </location>
</feature>
<name>A0A831KC61_9GAMM</name>
<reference evidence="3" key="1">
    <citation type="journal article" date="2020" name="mSystems">
        <title>Genome- and Community-Level Interaction Insights into Carbon Utilization and Element Cycling Functions of Hydrothermarchaeota in Hydrothermal Sediment.</title>
        <authorList>
            <person name="Zhou Z."/>
            <person name="Liu Y."/>
            <person name="Xu W."/>
            <person name="Pan J."/>
            <person name="Luo Z.H."/>
            <person name="Li M."/>
        </authorList>
    </citation>
    <scope>NUCLEOTIDE SEQUENCE [LARGE SCALE GENOMIC DNA]</scope>
    <source>
        <strain evidence="3">HyVt-26</strain>
    </source>
</reference>
<dbReference type="GO" id="GO:1901135">
    <property type="term" value="P:carbohydrate derivative metabolic process"/>
    <property type="evidence" value="ECO:0007669"/>
    <property type="project" value="UniProtKB-ARBA"/>
</dbReference>
<feature type="domain" description="Glycosyl transferase family 1" evidence="1">
    <location>
        <begin position="214"/>
        <end position="381"/>
    </location>
</feature>
<protein>
    <submittedName>
        <fullName evidence="3">Glycosyltransferase WbuB</fullName>
    </submittedName>
</protein>
<evidence type="ECO:0000313" key="3">
    <source>
        <dbReference type="EMBL" id="HDK38134.1"/>
    </source>
</evidence>
<accession>A0A831KC61</accession>
<dbReference type="EMBL" id="DRCV01000174">
    <property type="protein sequence ID" value="HDK38134.1"/>
    <property type="molecule type" value="Genomic_DNA"/>
</dbReference>
<evidence type="ECO:0000259" key="1">
    <source>
        <dbReference type="Pfam" id="PF00534"/>
    </source>
</evidence>
<dbReference type="PANTHER" id="PTHR12526">
    <property type="entry name" value="GLYCOSYLTRANSFERASE"/>
    <property type="match status" value="1"/>
</dbReference>
<dbReference type="InterPro" id="IPR001296">
    <property type="entry name" value="Glyco_trans_1"/>
</dbReference>
<dbReference type="Pfam" id="PF00534">
    <property type="entry name" value="Glycos_transf_1"/>
    <property type="match status" value="1"/>
</dbReference>
<dbReference type="SUPFAM" id="SSF53756">
    <property type="entry name" value="UDP-Glycosyltransferase/glycogen phosphorylase"/>
    <property type="match status" value="1"/>
</dbReference>
<dbReference type="GO" id="GO:0016757">
    <property type="term" value="F:glycosyltransferase activity"/>
    <property type="evidence" value="ECO:0007669"/>
    <property type="project" value="InterPro"/>
</dbReference>
<dbReference type="CDD" id="cd03794">
    <property type="entry name" value="GT4_WbuB-like"/>
    <property type="match status" value="1"/>
</dbReference>
<proteinExistence type="predicted"/>
<sequence length="411" mass="45779">MRILFINRYFYPDHSATSQMLSDLAFELAGSGSVVHVIASRLRYDAAEGDLPAAEMIKGVDVHRVWTSRFGRHFLPGRALDYLTFYASAGWCLFRLVQSGDVVVAKTDPPLISVMAAWVVKRRGARLVNWVQDLFPEVAIVLGVKGFNGWLGRFLVRKRNISLQRAYMNVVIGERMRERLLKEGIDEGRLKVIHNWANEEGVRFVSAQEDNPLRQEWGLAGKFVIGYSGNLGRAHEVETLLGAAQQLKDIKDIVFLFIGGGALRKRVEKEAAKRGLINLMFKGYQPRKYLSESLGVADVHVVVLKPQMEGLIVPSKFYGIAAAGRPTLFIGDVGGEIGQILNSGETGFALMAGDVDTFVGHVLNMKDDRKKLLSMGASARQLFEARFSKTRAMSEWRQLLQADSLLIGPRT</sequence>
<dbReference type="Proteomes" id="UP000885822">
    <property type="component" value="Unassembled WGS sequence"/>
</dbReference>
<dbReference type="InterPro" id="IPR028098">
    <property type="entry name" value="Glyco_trans_4-like_N"/>
</dbReference>
<organism evidence="3">
    <name type="scientific">Thiolapillus brandeum</name>
    <dbReference type="NCBI Taxonomy" id="1076588"/>
    <lineage>
        <taxon>Bacteria</taxon>
        <taxon>Pseudomonadati</taxon>
        <taxon>Pseudomonadota</taxon>
        <taxon>Gammaproteobacteria</taxon>
        <taxon>Chromatiales</taxon>
        <taxon>Sedimenticolaceae</taxon>
        <taxon>Thiolapillus</taxon>
    </lineage>
</organism>
<dbReference type="AlphaFoldDB" id="A0A831KC61"/>
<evidence type="ECO:0000259" key="2">
    <source>
        <dbReference type="Pfam" id="PF13579"/>
    </source>
</evidence>
<dbReference type="Gene3D" id="3.40.50.2000">
    <property type="entry name" value="Glycogen Phosphorylase B"/>
    <property type="match status" value="2"/>
</dbReference>
<dbReference type="Pfam" id="PF13579">
    <property type="entry name" value="Glyco_trans_4_4"/>
    <property type="match status" value="1"/>
</dbReference>
<comment type="caution">
    <text evidence="3">The sequence shown here is derived from an EMBL/GenBank/DDBJ whole genome shotgun (WGS) entry which is preliminary data.</text>
</comment>
<gene>
    <name evidence="3" type="ORF">ENG92_03875</name>
</gene>